<dbReference type="InterPro" id="IPR000073">
    <property type="entry name" value="AB_hydrolase_1"/>
</dbReference>
<accession>A0A1I4F0I3</accession>
<dbReference type="SUPFAM" id="SSF53474">
    <property type="entry name" value="alpha/beta-Hydrolases"/>
    <property type="match status" value="1"/>
</dbReference>
<protein>
    <submittedName>
        <fullName evidence="2">3-oxoadipate enol-lactonase</fullName>
    </submittedName>
</protein>
<dbReference type="PANTHER" id="PTHR43798:SF5">
    <property type="entry name" value="MONOACYLGLYCEROL LIPASE ABHD6"/>
    <property type="match status" value="1"/>
</dbReference>
<reference evidence="2 3" key="1">
    <citation type="submission" date="2016-10" db="EMBL/GenBank/DDBJ databases">
        <authorList>
            <person name="de Groot N.N."/>
        </authorList>
    </citation>
    <scope>NUCLEOTIDE SEQUENCE [LARGE SCALE GENOMIC DNA]</scope>
    <source>
        <strain evidence="2 3">DSM 19981</strain>
    </source>
</reference>
<dbReference type="EMBL" id="FOSQ01000021">
    <property type="protein sequence ID" value="SFL11495.1"/>
    <property type="molecule type" value="Genomic_DNA"/>
</dbReference>
<dbReference type="GO" id="GO:0046464">
    <property type="term" value="P:acylglycerol catabolic process"/>
    <property type="evidence" value="ECO:0007669"/>
    <property type="project" value="TreeGrafter"/>
</dbReference>
<sequence length="269" mass="28284">MPFGATRHATADDGVVLAYGIAPARRPGAPRIALLHSLALDRHFWNGVATAIDGQADLLAMDCRGHGTSGRDAGPFPVGRMADDLAVVLNHAGWDRALVCGCSMGGTIALAFATAHPARCDGLVAIDTTAWYGPDAPKAWEDRAAKAEEGGMAALLPFQHARWLSLGFRESHPEVEAAADAVFLANDVASYGAACRMLGTTDLREAITAIRMPTLVMVGTEDGATPPAMAEEIARRIPGAILQPLEGARHLTPLERPAEIAAALLRMAR</sequence>
<dbReference type="PRINTS" id="PR00111">
    <property type="entry name" value="ABHYDROLASE"/>
</dbReference>
<evidence type="ECO:0000313" key="2">
    <source>
        <dbReference type="EMBL" id="SFL11495.1"/>
    </source>
</evidence>
<dbReference type="RefSeq" id="WP_092963234.1">
    <property type="nucleotide sequence ID" value="NZ_FOSQ01000021.1"/>
</dbReference>
<gene>
    <name evidence="2" type="ORF">SAMN02745775_12143</name>
</gene>
<proteinExistence type="predicted"/>
<dbReference type="STRING" id="1123062.SAMN02745775_12143"/>
<dbReference type="Gene3D" id="3.40.50.1820">
    <property type="entry name" value="alpha/beta hydrolase"/>
    <property type="match status" value="1"/>
</dbReference>
<dbReference type="InterPro" id="IPR029058">
    <property type="entry name" value="AB_hydrolase_fold"/>
</dbReference>
<name>A0A1I4F0I3_9PROT</name>
<dbReference type="Proteomes" id="UP000199473">
    <property type="component" value="Unassembled WGS sequence"/>
</dbReference>
<keyword evidence="3" id="KW-1185">Reference proteome</keyword>
<dbReference type="InterPro" id="IPR050266">
    <property type="entry name" value="AB_hydrolase_sf"/>
</dbReference>
<dbReference type="GO" id="GO:0016020">
    <property type="term" value="C:membrane"/>
    <property type="evidence" value="ECO:0007669"/>
    <property type="project" value="TreeGrafter"/>
</dbReference>
<dbReference type="AlphaFoldDB" id="A0A1I4F0I3"/>
<organism evidence="2 3">
    <name type="scientific">Falsiroseomonas stagni DSM 19981</name>
    <dbReference type="NCBI Taxonomy" id="1123062"/>
    <lineage>
        <taxon>Bacteria</taxon>
        <taxon>Pseudomonadati</taxon>
        <taxon>Pseudomonadota</taxon>
        <taxon>Alphaproteobacteria</taxon>
        <taxon>Acetobacterales</taxon>
        <taxon>Roseomonadaceae</taxon>
        <taxon>Falsiroseomonas</taxon>
    </lineage>
</organism>
<evidence type="ECO:0000259" key="1">
    <source>
        <dbReference type="Pfam" id="PF00561"/>
    </source>
</evidence>
<feature type="domain" description="AB hydrolase-1" evidence="1">
    <location>
        <begin position="31"/>
        <end position="257"/>
    </location>
</feature>
<dbReference type="PANTHER" id="PTHR43798">
    <property type="entry name" value="MONOACYLGLYCEROL LIPASE"/>
    <property type="match status" value="1"/>
</dbReference>
<dbReference type="GO" id="GO:0047372">
    <property type="term" value="F:monoacylglycerol lipase activity"/>
    <property type="evidence" value="ECO:0007669"/>
    <property type="project" value="TreeGrafter"/>
</dbReference>
<dbReference type="Pfam" id="PF00561">
    <property type="entry name" value="Abhydrolase_1"/>
    <property type="match status" value="1"/>
</dbReference>
<evidence type="ECO:0000313" key="3">
    <source>
        <dbReference type="Proteomes" id="UP000199473"/>
    </source>
</evidence>
<dbReference type="OrthoDB" id="9799612at2"/>